<keyword evidence="3 4" id="KW-0862">Zinc</keyword>
<feature type="compositionally biased region" description="Basic and acidic residues" evidence="5">
    <location>
        <begin position="363"/>
        <end position="373"/>
    </location>
</feature>
<dbReference type="OrthoDB" id="3594623at2759"/>
<evidence type="ECO:0000256" key="3">
    <source>
        <dbReference type="ARBA" id="ARBA00022833"/>
    </source>
</evidence>
<evidence type="ECO:0000256" key="2">
    <source>
        <dbReference type="ARBA" id="ARBA00022771"/>
    </source>
</evidence>
<evidence type="ECO:0000313" key="7">
    <source>
        <dbReference type="EMBL" id="EPQ63124.1"/>
    </source>
</evidence>
<feature type="compositionally biased region" description="Low complexity" evidence="5">
    <location>
        <begin position="348"/>
        <end position="359"/>
    </location>
</feature>
<dbReference type="SMART" id="SM00356">
    <property type="entry name" value="ZnF_C3H1"/>
    <property type="match status" value="2"/>
</dbReference>
<dbReference type="Proteomes" id="UP000053110">
    <property type="component" value="Unassembled WGS sequence"/>
</dbReference>
<evidence type="ECO:0000259" key="6">
    <source>
        <dbReference type="PROSITE" id="PS50103"/>
    </source>
</evidence>
<reference evidence="9" key="1">
    <citation type="journal article" date="2013" name="Nat. Genet.">
        <title>The wheat powdery mildew genome shows the unique evolution of an obligate biotroph.</title>
        <authorList>
            <person name="Wicker T."/>
            <person name="Oberhaensli S."/>
            <person name="Parlange F."/>
            <person name="Buchmann J.P."/>
            <person name="Shatalina M."/>
            <person name="Roffler S."/>
            <person name="Ben-David R."/>
            <person name="Dolezel J."/>
            <person name="Simkova H."/>
            <person name="Schulze-Lefert P."/>
            <person name="Spanu P.D."/>
            <person name="Bruggmann R."/>
            <person name="Amselem J."/>
            <person name="Quesneville H."/>
            <person name="Ver Loren van Themaat E."/>
            <person name="Paape T."/>
            <person name="Shimizu K.K."/>
            <person name="Keller B."/>
        </authorList>
    </citation>
    <scope>NUCLEOTIDE SEQUENCE [LARGE SCALE GENOMIC DNA]</scope>
    <source>
        <strain evidence="9">96224</strain>
    </source>
</reference>
<proteinExistence type="predicted"/>
<feature type="region of interest" description="Disordered" evidence="5">
    <location>
        <begin position="348"/>
        <end position="375"/>
    </location>
</feature>
<feature type="compositionally biased region" description="Basic and acidic residues" evidence="5">
    <location>
        <begin position="70"/>
        <end position="84"/>
    </location>
</feature>
<keyword evidence="1 4" id="KW-0479">Metal-binding</keyword>
<organism evidence="8">
    <name type="scientific">Blumeria graminis f. sp. tritici 96224</name>
    <dbReference type="NCBI Taxonomy" id="1268274"/>
    <lineage>
        <taxon>Eukaryota</taxon>
        <taxon>Fungi</taxon>
        <taxon>Dikarya</taxon>
        <taxon>Ascomycota</taxon>
        <taxon>Pezizomycotina</taxon>
        <taxon>Leotiomycetes</taxon>
        <taxon>Erysiphales</taxon>
        <taxon>Erysiphaceae</taxon>
        <taxon>Blumeria</taxon>
    </lineage>
</organism>
<dbReference type="EMBL" id="KE375132">
    <property type="protein sequence ID" value="EPQ63124.1"/>
    <property type="molecule type" value="Genomic_DNA"/>
</dbReference>
<evidence type="ECO:0000313" key="9">
    <source>
        <dbReference type="Proteomes" id="UP000053110"/>
    </source>
</evidence>
<feature type="zinc finger region" description="C3H1-type" evidence="4">
    <location>
        <begin position="380"/>
        <end position="410"/>
    </location>
</feature>
<gene>
    <name evidence="7" type="ORF">BGT96224_A20135</name>
    <name evidence="8" type="ORF">BGT96224V2_LOCUS5145</name>
</gene>
<evidence type="ECO:0000256" key="5">
    <source>
        <dbReference type="SAM" id="MobiDB-lite"/>
    </source>
</evidence>
<dbReference type="InterPro" id="IPR036855">
    <property type="entry name" value="Znf_CCCH_sf"/>
</dbReference>
<dbReference type="GO" id="GO:0008270">
    <property type="term" value="F:zinc ion binding"/>
    <property type="evidence" value="ECO:0007669"/>
    <property type="project" value="UniProtKB-KW"/>
</dbReference>
<reference evidence="8" key="3">
    <citation type="submission" date="2018-07" db="EMBL/GenBank/DDBJ databases">
        <authorList>
            <person name="Quirk P.G."/>
            <person name="Krulwich T.A."/>
        </authorList>
    </citation>
    <scope>NUCLEOTIDE SEQUENCE</scope>
    <source>
        <strain evidence="8">96224</strain>
    </source>
</reference>
<dbReference type="Gene3D" id="3.30.1370.210">
    <property type="match status" value="1"/>
</dbReference>
<protein>
    <submittedName>
        <fullName evidence="8">BgtA-20135</fullName>
    </submittedName>
</protein>
<dbReference type="HOGENOM" id="CLU_500550_0_0_1"/>
<feature type="domain" description="C3H1-type" evidence="6">
    <location>
        <begin position="380"/>
        <end position="410"/>
    </location>
</feature>
<evidence type="ECO:0000313" key="8">
    <source>
        <dbReference type="EMBL" id="SUZ11974.1"/>
    </source>
</evidence>
<sequence length="544" mass="60047">MPLSALMMTILEQAKEPLLCLHGAGYFTEVEWMQLDLIINKKYIWTTGPSTQIATPNSISYDVKRINKPQREARQHVPDFDGDKISSGPEETSVCTSVEPLSDEVVTPAASMDTPWELSPAMASPAPTTKQSMTKLNGHTKATTEGVLASGYTVSQLLEARKLKASFANNSLRDPRLDHHQGNNSVLAKPSPIPNTLRNKNVSSWASQVSQGPLIRSAKRPDSRASEISELSGQYFKPPIYEPREIIQNSYAGDVNVFETSNAAEWDEDLPVPNGKPADKKIPVFAEEKLEKINPVPPQNLSIVPSQIKKDRGPHELPYPANVTIQGSKVTKKVNDILPVPPLPRIGIRQTTRTATASRSIRRKDPKEPKSSKEQYISPLPKTLTCWFWAESVGGCRYRPEECLNLHVKPEPGVLPNYPLKDGKPTWGSLADAVPQEVPAGKKPRCCWFWATKGSCDKGETCEYVHGWVTGGVAARPKNWECAKLFPRLAGEVEGDESSVSHIEEVLERAERDIGDKAPPQAVNIDPSYIASLIHAPDWFNSTC</sequence>
<feature type="region of interest" description="Disordered" evidence="5">
    <location>
        <begin position="172"/>
        <end position="195"/>
    </location>
</feature>
<dbReference type="PROSITE" id="PS50103">
    <property type="entry name" value="ZF_C3H1"/>
    <property type="match status" value="2"/>
</dbReference>
<accession>A0A061HDC3</accession>
<dbReference type="EMBL" id="UIGY01000160">
    <property type="protein sequence ID" value="SUZ11974.1"/>
    <property type="molecule type" value="Genomic_DNA"/>
</dbReference>
<feature type="region of interest" description="Disordered" evidence="5">
    <location>
        <begin position="70"/>
        <end position="97"/>
    </location>
</feature>
<dbReference type="SUPFAM" id="SSF90229">
    <property type="entry name" value="CCCH zinc finger"/>
    <property type="match status" value="1"/>
</dbReference>
<feature type="domain" description="C3H1-type" evidence="6">
    <location>
        <begin position="441"/>
        <end position="469"/>
    </location>
</feature>
<dbReference type="AlphaFoldDB" id="A0A061HDC3"/>
<feature type="zinc finger region" description="C3H1-type" evidence="4">
    <location>
        <begin position="441"/>
        <end position="469"/>
    </location>
</feature>
<evidence type="ECO:0000256" key="4">
    <source>
        <dbReference type="PROSITE-ProRule" id="PRU00723"/>
    </source>
</evidence>
<keyword evidence="2 4" id="KW-0863">Zinc-finger</keyword>
<dbReference type="InterPro" id="IPR000571">
    <property type="entry name" value="Znf_CCCH"/>
</dbReference>
<evidence type="ECO:0000256" key="1">
    <source>
        <dbReference type="ARBA" id="ARBA00022723"/>
    </source>
</evidence>
<feature type="non-terminal residue" evidence="8">
    <location>
        <position position="544"/>
    </location>
</feature>
<reference evidence="7" key="2">
    <citation type="submission" date="2013-01" db="EMBL/GenBank/DDBJ databases">
        <title>The wheat powdery mildew genome reveals unique evolution of an obligate biotroph.</title>
        <authorList>
            <person name="Oberhaensli S."/>
            <person name="Wicker T."/>
            <person name="Keller B."/>
        </authorList>
    </citation>
    <scope>NUCLEOTIDE SEQUENCE</scope>
    <source>
        <strain evidence="7">96224</strain>
    </source>
</reference>
<name>A0A061HDC3_BLUGR</name>